<dbReference type="Pfam" id="PF00004">
    <property type="entry name" value="AAA"/>
    <property type="match status" value="1"/>
</dbReference>
<organism evidence="2 3">
    <name type="scientific">Symmachiella macrocystis</name>
    <dbReference type="NCBI Taxonomy" id="2527985"/>
    <lineage>
        <taxon>Bacteria</taxon>
        <taxon>Pseudomonadati</taxon>
        <taxon>Planctomycetota</taxon>
        <taxon>Planctomycetia</taxon>
        <taxon>Planctomycetales</taxon>
        <taxon>Planctomycetaceae</taxon>
        <taxon>Symmachiella</taxon>
    </lineage>
</organism>
<evidence type="ECO:0000259" key="1">
    <source>
        <dbReference type="SMART" id="SM00382"/>
    </source>
</evidence>
<dbReference type="OrthoDB" id="9814769at2"/>
<name>A0A5C6BIB1_9PLAN</name>
<dbReference type="CDD" id="cd00009">
    <property type="entry name" value="AAA"/>
    <property type="match status" value="1"/>
</dbReference>
<dbReference type="GO" id="GO:0016887">
    <property type="term" value="F:ATP hydrolysis activity"/>
    <property type="evidence" value="ECO:0007669"/>
    <property type="project" value="InterPro"/>
</dbReference>
<dbReference type="Proteomes" id="UP000320735">
    <property type="component" value="Unassembled WGS sequence"/>
</dbReference>
<dbReference type="SUPFAM" id="SSF52540">
    <property type="entry name" value="P-loop containing nucleoside triphosphate hydrolases"/>
    <property type="match status" value="1"/>
</dbReference>
<dbReference type="SMART" id="SM00382">
    <property type="entry name" value="AAA"/>
    <property type="match status" value="1"/>
</dbReference>
<dbReference type="Pfam" id="PF12458">
    <property type="entry name" value="DUF3686"/>
    <property type="match status" value="1"/>
</dbReference>
<dbReference type="InterPro" id="IPR003593">
    <property type="entry name" value="AAA+_ATPase"/>
</dbReference>
<dbReference type="InterPro" id="IPR057224">
    <property type="entry name" value="DUF7902"/>
</dbReference>
<comment type="caution">
    <text evidence="2">The sequence shown here is derived from an EMBL/GenBank/DDBJ whole genome shotgun (WGS) entry which is preliminary data.</text>
</comment>
<protein>
    <submittedName>
        <fullName evidence="2">ATPase involved in DNA repair</fullName>
    </submittedName>
</protein>
<feature type="domain" description="AAA+ ATPase" evidence="1">
    <location>
        <begin position="1272"/>
        <end position="1421"/>
    </location>
</feature>
<dbReference type="RefSeq" id="WP_146368908.1">
    <property type="nucleotide sequence ID" value="NZ_SJPP01000001.1"/>
</dbReference>
<evidence type="ECO:0000313" key="2">
    <source>
        <dbReference type="EMBL" id="TWU11281.1"/>
    </source>
</evidence>
<keyword evidence="3" id="KW-1185">Reference proteome</keyword>
<dbReference type="Pfam" id="PF25472">
    <property type="entry name" value="DUF7902"/>
    <property type="match status" value="1"/>
</dbReference>
<reference evidence="2 3" key="1">
    <citation type="submission" date="2019-02" db="EMBL/GenBank/DDBJ databases">
        <title>Deep-cultivation of Planctomycetes and their phenomic and genomic characterization uncovers novel biology.</title>
        <authorList>
            <person name="Wiegand S."/>
            <person name="Jogler M."/>
            <person name="Boedeker C."/>
            <person name="Pinto D."/>
            <person name="Vollmers J."/>
            <person name="Rivas-Marin E."/>
            <person name="Kohn T."/>
            <person name="Peeters S.H."/>
            <person name="Heuer A."/>
            <person name="Rast P."/>
            <person name="Oberbeckmann S."/>
            <person name="Bunk B."/>
            <person name="Jeske O."/>
            <person name="Meyerdierks A."/>
            <person name="Storesund J.E."/>
            <person name="Kallscheuer N."/>
            <person name="Luecker S."/>
            <person name="Lage O.M."/>
            <person name="Pohl T."/>
            <person name="Merkel B.J."/>
            <person name="Hornburger P."/>
            <person name="Mueller R.-W."/>
            <person name="Bruemmer F."/>
            <person name="Labrenz M."/>
            <person name="Spormann A.M."/>
            <person name="Op Den Camp H."/>
            <person name="Overmann J."/>
            <person name="Amann R."/>
            <person name="Jetten M.S.M."/>
            <person name="Mascher T."/>
            <person name="Medema M.H."/>
            <person name="Devos D.P."/>
            <person name="Kaster A.-K."/>
            <person name="Ovreas L."/>
            <person name="Rohde M."/>
            <person name="Galperin M.Y."/>
            <person name="Jogler C."/>
        </authorList>
    </citation>
    <scope>NUCLEOTIDE SEQUENCE [LARGE SCALE GENOMIC DNA]</scope>
    <source>
        <strain evidence="2 3">CA54</strain>
    </source>
</reference>
<dbReference type="Gene3D" id="3.40.50.300">
    <property type="entry name" value="P-loop containing nucleotide triphosphate hydrolases"/>
    <property type="match status" value="1"/>
</dbReference>
<dbReference type="InterPro" id="IPR003959">
    <property type="entry name" value="ATPase_AAA_core"/>
</dbReference>
<evidence type="ECO:0000313" key="3">
    <source>
        <dbReference type="Proteomes" id="UP000320735"/>
    </source>
</evidence>
<accession>A0A5C6BIB1</accession>
<dbReference type="EMBL" id="SJPP01000001">
    <property type="protein sequence ID" value="TWU11281.1"/>
    <property type="molecule type" value="Genomic_DNA"/>
</dbReference>
<dbReference type="InterPro" id="IPR027417">
    <property type="entry name" value="P-loop_NTPase"/>
</dbReference>
<dbReference type="InterPro" id="IPR020958">
    <property type="entry name" value="DUF3686"/>
</dbReference>
<sequence>MAQAELENTADEAEPAVELQGGTYEIIRNRLDLHGQDLRARLNQLNEARKTVFGSIDTVLTSTERITTAHNCVPRDMVAAGQRFLFGYNVHFGLKTERNLSDVFAAYEFKEGTFHEISLDLIGDAQFEKDFQDVYRYYKNAVFAKFFVRGPHLYMIFRVGKGVGDIKTFKWVIQGEELVYVDNRSDHEVRYPPQHEFEWTRTHRDLHQTGRHPHISIDDRIFVETIGGDLTIKVEDNTDSGEGIYAEPVDDPDQTLDDAEIHYALVGNVILLKVRPYQETAFRYFVYNDKLKQAQRLDSLEYACVLLPDDHGLIFADGYYLQTGLCKTFGSNLSDMIFERRIAAANGEDYLYVFYNRLAGVYVLLQYNLIEQRVETPVICSGFTFFPSGEMVCFKAQEEPQKHHAVQIWQTPYVDEDFAPPAQTDSYLFKIGNKDVVRGMSECHELLELIEKEDTYANLYVDIVKESTGVIDSYFWIDKPETFELKEPLTKIRDAAGAAIDEFDKVLRVKQDTAQQTKRVREKTREIVSAVGRKRFDHINDFVGSLRDLRSVRGDIISLRDLRYVDEPLIESLETEVSEEADKLAQRCVTFLLDPAALTPYEQKVADEQAKIGELTKVADAKVVEEEIANSAAELEMLIEIVSNLKIDDATQRTAIIDNISAIFSTVNAARAALKNKSHELLSVEGIAEFGSQMKLLNQGVVNYLDICDSPDKCEEFLTKVMIQIEELEGRFAEFDEFVLQLTEKREEIYNAFETRKLSLVEARNKRAGALANAADRILKGIKTRVESLESINDINGYFASDLMIEKVRDIVKQLQELDDSVKVDDIQSRLKTVKEDAVRQLKDRQELFVDGANIIKLGGHQFTVNVQALDLTTVLRDGDMNLHLTGTNFFEPIENAELIATRDVWDQEVVSENQSVYRGEYLTYKILRSLSQSGAEPSMEDVRQYDADQLTAFVQRFMGPRYGEAYVKGVHDHDAVKLVADLLEMESTIGLLRYHTRARALALVVWQHFVDKKHKTLLTAKLKGFGTITQLFPATVAQAQYVADLQNVLRAATAESDLFSETFLPPAAEYLFHVLVGDGFAISPQAADLFRRFEEHLHHNGFSDKFTASLKGVHREPASAFSLARDWVGAFIEQQDDAAAEDYVDEVAGLLLEGKLNDRQIVNASVTRDVAGLLGTHAAIQEGGYHLSYGDFTQKLAEYDRQVVPRFNSYVQLKRDIVETARDEMKLEEFRPRVLTSFVRNRLLDEVYLPVIGDNFAKQIGAAGEGKRTDRMGLLLLVSPPGYGKTTLMEYVANRLGVIFMKINGPAIGHQVTSLDPDEAPNAGAREEVEKLNLALEMGDNVMIYLDDIQHCNPEFLQKFISLCDATRKIEGVYKGRTRTYDLRGRKVAVVMAGNPYTESGEKFQIPDMLSNRADIYNLGEIIGEHAASFEMSYLENCLTSNSVLNHLATRSQKDVYAVIRMAERDSAEGVELEGNYSSAELGEMVATMKKLMRVRDVILAVNREYIRSAAQSDDYRTEPAFKLQGSYRNMNRIAEKVVPVMNDDELQALIVSNYENDSQTLTSDAEANMLKFKELMGILNEDEARRWESIKRSFQQNVKLKGVAPDDKIGQVIVQMGSFTDGLESIRRAMTDGMAAMAEEDDDSAVLEGHVTQLVAQISGLREGLDAIHGSLADGIPALVTAAQAAERVMPTPIAEVAPPQPDPEPQVAKMPAPEVVDAPFDQQQDDEEPESTSDNRHKITVVNKMPRSIYNVLQQQFELMNSWMKPLLDASNSQSADIKTLRSQLHQCLKDYKQMLRRIERREDG</sequence>
<dbReference type="GO" id="GO:0005524">
    <property type="term" value="F:ATP binding"/>
    <property type="evidence" value="ECO:0007669"/>
    <property type="project" value="InterPro"/>
</dbReference>
<proteinExistence type="predicted"/>
<gene>
    <name evidence="2" type="ORF">CA54_00860</name>
</gene>